<sequence>MSGPGQRLVSETTLTGTGDTFTYVQNSRQVLILRNPTAGAISPVIDGDGADSVTRDGVGTIDISGGYAVDAIAAGAVRAIPLDTISAYLQGDIAITGGTGLVAILLNR</sequence>
<keyword evidence="2" id="KW-1185">Reference proteome</keyword>
<name>A0A2U2C444_9RHOB</name>
<proteinExistence type="predicted"/>
<reference evidence="1 2" key="1">
    <citation type="submission" date="2018-05" db="EMBL/GenBank/DDBJ databases">
        <title>Pararhodobacter marina sp. nov., isolated from deep-sea water of the Indian Ocean.</title>
        <authorList>
            <person name="Lai Q.Sr."/>
            <person name="Liu X."/>
            <person name="Shao Z."/>
        </authorList>
    </citation>
    <scope>NUCLEOTIDE SEQUENCE [LARGE SCALE GENOMIC DNA]</scope>
    <source>
        <strain evidence="1 2">CIC4N-9</strain>
    </source>
</reference>
<comment type="caution">
    <text evidence="1">The sequence shown here is derived from an EMBL/GenBank/DDBJ whole genome shotgun (WGS) entry which is preliminary data.</text>
</comment>
<protein>
    <submittedName>
        <fullName evidence="1">Uncharacterized protein</fullName>
    </submittedName>
</protein>
<dbReference type="Proteomes" id="UP000244940">
    <property type="component" value="Unassembled WGS sequence"/>
</dbReference>
<dbReference type="EMBL" id="QEYD01000017">
    <property type="protein sequence ID" value="PWE26648.1"/>
    <property type="molecule type" value="Genomic_DNA"/>
</dbReference>
<evidence type="ECO:0000313" key="1">
    <source>
        <dbReference type="EMBL" id="PWE26648.1"/>
    </source>
</evidence>
<evidence type="ECO:0000313" key="2">
    <source>
        <dbReference type="Proteomes" id="UP000244940"/>
    </source>
</evidence>
<organism evidence="1 2">
    <name type="scientific">Pararhodobacter marinus</name>
    <dbReference type="NCBI Taxonomy" id="2184063"/>
    <lineage>
        <taxon>Bacteria</taxon>
        <taxon>Pseudomonadati</taxon>
        <taxon>Pseudomonadota</taxon>
        <taxon>Alphaproteobacteria</taxon>
        <taxon>Rhodobacterales</taxon>
        <taxon>Paracoccaceae</taxon>
        <taxon>Pararhodobacter</taxon>
    </lineage>
</organism>
<gene>
    <name evidence="1" type="ORF">C4N9_20495</name>
</gene>
<accession>A0A2U2C444</accession>
<dbReference type="AlphaFoldDB" id="A0A2U2C444"/>